<evidence type="ECO:0000256" key="5">
    <source>
        <dbReference type="ARBA" id="ARBA00048340"/>
    </source>
</evidence>
<dbReference type="PANTHER" id="PTHR43296">
    <property type="entry name" value="PEROXISOMAL 2,4-DIENOYL-COA REDUCTASE"/>
    <property type="match status" value="1"/>
</dbReference>
<dbReference type="InterPro" id="IPR002347">
    <property type="entry name" value="SDR_fam"/>
</dbReference>
<comment type="caution">
    <text evidence="6">The sequence shown here is derived from an EMBL/GenBank/DDBJ whole genome shotgun (WGS) entry which is preliminary data.</text>
</comment>
<comment type="catalytic activity">
    <reaction evidence="5">
        <text>a (2E,4Z)-dienoyl-CoA + NADPH + H(+) = a 4,5-saturated-(3E)-enoyl-CoA + NADP(+)</text>
        <dbReference type="Rhea" id="RHEA:61892"/>
        <dbReference type="ChEBI" id="CHEBI:15378"/>
        <dbReference type="ChEBI" id="CHEBI:57783"/>
        <dbReference type="ChEBI" id="CHEBI:58349"/>
        <dbReference type="ChEBI" id="CHEBI:85099"/>
        <dbReference type="ChEBI" id="CHEBI:85493"/>
        <dbReference type="EC" id="1.3.1.124"/>
    </reaction>
</comment>
<dbReference type="SUPFAM" id="SSF51735">
    <property type="entry name" value="NAD(P)-binding Rossmann-fold domains"/>
    <property type="match status" value="1"/>
</dbReference>
<dbReference type="Proteomes" id="UP001632038">
    <property type="component" value="Unassembled WGS sequence"/>
</dbReference>
<evidence type="ECO:0000256" key="1">
    <source>
        <dbReference type="ARBA" id="ARBA00022857"/>
    </source>
</evidence>
<evidence type="ECO:0000313" key="7">
    <source>
        <dbReference type="Proteomes" id="UP001632038"/>
    </source>
</evidence>
<comment type="catalytic activity">
    <reaction evidence="4">
        <text>a (2E,4E)-dienoyl-CoA + NADPH + H(+) = a 4,5-saturated-(3E)-enoyl-CoA + NADP(+)</text>
        <dbReference type="Rhea" id="RHEA:45912"/>
        <dbReference type="ChEBI" id="CHEBI:15378"/>
        <dbReference type="ChEBI" id="CHEBI:57783"/>
        <dbReference type="ChEBI" id="CHEBI:58349"/>
        <dbReference type="ChEBI" id="CHEBI:85101"/>
        <dbReference type="ChEBI" id="CHEBI:85493"/>
        <dbReference type="EC" id="1.3.1.124"/>
    </reaction>
</comment>
<keyword evidence="7" id="KW-1185">Reference proteome</keyword>
<dbReference type="EMBL" id="JAVIJP010000025">
    <property type="protein sequence ID" value="KAL3637608.1"/>
    <property type="molecule type" value="Genomic_DNA"/>
</dbReference>
<dbReference type="Pfam" id="PF00106">
    <property type="entry name" value="adh_short"/>
    <property type="match status" value="1"/>
</dbReference>
<sequence length="62" mass="6357">MESPFKGDVLEGKVALLTGGGSGIGFEISTQFGKHGASIVIMGRRKIVLDDAVSALKSLGIP</sequence>
<organism evidence="6 7">
    <name type="scientific">Castilleja foliolosa</name>
    <dbReference type="NCBI Taxonomy" id="1961234"/>
    <lineage>
        <taxon>Eukaryota</taxon>
        <taxon>Viridiplantae</taxon>
        <taxon>Streptophyta</taxon>
        <taxon>Embryophyta</taxon>
        <taxon>Tracheophyta</taxon>
        <taxon>Spermatophyta</taxon>
        <taxon>Magnoliopsida</taxon>
        <taxon>eudicotyledons</taxon>
        <taxon>Gunneridae</taxon>
        <taxon>Pentapetalae</taxon>
        <taxon>asterids</taxon>
        <taxon>lamiids</taxon>
        <taxon>Lamiales</taxon>
        <taxon>Orobanchaceae</taxon>
        <taxon>Pedicularideae</taxon>
        <taxon>Castillejinae</taxon>
        <taxon>Castilleja</taxon>
    </lineage>
</organism>
<gene>
    <name evidence="6" type="ORF">CASFOL_018776</name>
</gene>
<evidence type="ECO:0000313" key="6">
    <source>
        <dbReference type="EMBL" id="KAL3637608.1"/>
    </source>
</evidence>
<dbReference type="Gene3D" id="3.40.50.720">
    <property type="entry name" value="NAD(P)-binding Rossmann-like Domain"/>
    <property type="match status" value="1"/>
</dbReference>
<evidence type="ECO:0000256" key="2">
    <source>
        <dbReference type="ARBA" id="ARBA00023002"/>
    </source>
</evidence>
<keyword evidence="2" id="KW-0560">Oxidoreductase</keyword>
<proteinExistence type="predicted"/>
<dbReference type="AlphaFoldDB" id="A0ABD3D6A3"/>
<keyword evidence="1" id="KW-0521">NADP</keyword>
<protein>
    <recommendedName>
        <fullName evidence="3">2,4-dienoyl-CoA reductase [(3E)-enoyl-CoA-producing]</fullName>
        <ecNumber evidence="3">1.3.1.124</ecNumber>
    </recommendedName>
</protein>
<dbReference type="InterPro" id="IPR045017">
    <property type="entry name" value="DECR2-like"/>
</dbReference>
<evidence type="ECO:0000256" key="3">
    <source>
        <dbReference type="ARBA" id="ARBA00026117"/>
    </source>
</evidence>
<accession>A0ABD3D6A3</accession>
<name>A0ABD3D6A3_9LAMI</name>
<dbReference type="InterPro" id="IPR036291">
    <property type="entry name" value="NAD(P)-bd_dom_sf"/>
</dbReference>
<dbReference type="GO" id="GO:0016491">
    <property type="term" value="F:oxidoreductase activity"/>
    <property type="evidence" value="ECO:0007669"/>
    <property type="project" value="UniProtKB-KW"/>
</dbReference>
<dbReference type="EC" id="1.3.1.124" evidence="3"/>
<reference evidence="7" key="1">
    <citation type="journal article" date="2024" name="IScience">
        <title>Strigolactones Initiate the Formation of Haustorium-like Structures in Castilleja.</title>
        <authorList>
            <person name="Buerger M."/>
            <person name="Peterson D."/>
            <person name="Chory J."/>
        </authorList>
    </citation>
    <scope>NUCLEOTIDE SEQUENCE [LARGE SCALE GENOMIC DNA]</scope>
</reference>
<dbReference type="PANTHER" id="PTHR43296:SF2">
    <property type="entry name" value="PEROXISOMAL 2,4-DIENOYL-COA REDUCTASE [(3E)-ENOYL-COA-PRODUCING]"/>
    <property type="match status" value="1"/>
</dbReference>
<evidence type="ECO:0000256" key="4">
    <source>
        <dbReference type="ARBA" id="ARBA00048009"/>
    </source>
</evidence>